<dbReference type="GO" id="GO:0009977">
    <property type="term" value="F:proton motive force dependent protein transmembrane transporter activity"/>
    <property type="evidence" value="ECO:0007669"/>
    <property type="project" value="TreeGrafter"/>
</dbReference>
<feature type="transmembrane region" description="Helical" evidence="5">
    <location>
        <begin position="223"/>
        <end position="242"/>
    </location>
</feature>
<keyword evidence="5" id="KW-1003">Cell membrane</keyword>
<feature type="transmembrane region" description="Helical" evidence="5">
    <location>
        <begin position="28"/>
        <end position="46"/>
    </location>
</feature>
<dbReference type="Proteomes" id="UP000249819">
    <property type="component" value="Unassembled WGS sequence"/>
</dbReference>
<keyword evidence="5" id="KW-0653">Protein transport</keyword>
<keyword evidence="4 5" id="KW-0472">Membrane</keyword>
<feature type="transmembrane region" description="Helical" evidence="5">
    <location>
        <begin position="141"/>
        <end position="169"/>
    </location>
</feature>
<dbReference type="GO" id="GO:0065002">
    <property type="term" value="P:intracellular protein transmembrane transport"/>
    <property type="evidence" value="ECO:0007669"/>
    <property type="project" value="TreeGrafter"/>
</dbReference>
<evidence type="ECO:0000256" key="3">
    <source>
        <dbReference type="ARBA" id="ARBA00022989"/>
    </source>
</evidence>
<evidence type="ECO:0000256" key="2">
    <source>
        <dbReference type="ARBA" id="ARBA00022692"/>
    </source>
</evidence>
<feature type="transmembrane region" description="Helical" evidence="5">
    <location>
        <begin position="99"/>
        <end position="120"/>
    </location>
</feature>
<protein>
    <recommendedName>
        <fullName evidence="5">Sec-independent protein translocase protein TatC</fullName>
    </recommendedName>
</protein>
<dbReference type="GO" id="GO:0043953">
    <property type="term" value="P:protein transport by the Tat complex"/>
    <property type="evidence" value="ECO:0007669"/>
    <property type="project" value="UniProtKB-UniRule"/>
</dbReference>
<evidence type="ECO:0000256" key="1">
    <source>
        <dbReference type="ARBA" id="ARBA00004141"/>
    </source>
</evidence>
<evidence type="ECO:0000256" key="4">
    <source>
        <dbReference type="ARBA" id="ARBA00023136"/>
    </source>
</evidence>
<name>A0A327W7X7_9BACT</name>
<dbReference type="HAMAP" id="MF_00902">
    <property type="entry name" value="TatC"/>
    <property type="match status" value="1"/>
</dbReference>
<comment type="subcellular location">
    <subcellularLocation>
        <location evidence="5">Cell membrane</location>
        <topology evidence="5">Multi-pass membrane protein</topology>
    </subcellularLocation>
    <subcellularLocation>
        <location evidence="1">Membrane</location>
        <topology evidence="1">Multi-pass membrane protein</topology>
    </subcellularLocation>
</comment>
<keyword evidence="2 5" id="KW-0812">Transmembrane</keyword>
<gene>
    <name evidence="5" type="primary">tatC</name>
    <name evidence="6" type="ORF">CLV59_102439</name>
</gene>
<keyword evidence="7" id="KW-1185">Reference proteome</keyword>
<dbReference type="PANTHER" id="PTHR30371">
    <property type="entry name" value="SEC-INDEPENDENT PROTEIN TRANSLOCASE PROTEIN TATC"/>
    <property type="match status" value="1"/>
</dbReference>
<keyword evidence="5" id="KW-0813">Transport</keyword>
<organism evidence="6 7">
    <name type="scientific">Chitinophaga dinghuensis</name>
    <dbReference type="NCBI Taxonomy" id="1539050"/>
    <lineage>
        <taxon>Bacteria</taxon>
        <taxon>Pseudomonadati</taxon>
        <taxon>Bacteroidota</taxon>
        <taxon>Chitinophagia</taxon>
        <taxon>Chitinophagales</taxon>
        <taxon>Chitinophagaceae</taxon>
        <taxon>Chitinophaga</taxon>
    </lineage>
</organism>
<evidence type="ECO:0000256" key="5">
    <source>
        <dbReference type="HAMAP-Rule" id="MF_00902"/>
    </source>
</evidence>
<dbReference type="NCBIfam" id="TIGR00945">
    <property type="entry name" value="tatC"/>
    <property type="match status" value="1"/>
</dbReference>
<dbReference type="PANTHER" id="PTHR30371:SF0">
    <property type="entry name" value="SEC-INDEPENDENT PROTEIN TRANSLOCASE PROTEIN TATC, CHLOROPLASTIC-RELATED"/>
    <property type="match status" value="1"/>
</dbReference>
<dbReference type="GO" id="GO:0033281">
    <property type="term" value="C:TAT protein transport complex"/>
    <property type="evidence" value="ECO:0007669"/>
    <property type="project" value="UniProtKB-UniRule"/>
</dbReference>
<accession>A0A327W7X7</accession>
<dbReference type="InterPro" id="IPR002033">
    <property type="entry name" value="TatC"/>
</dbReference>
<sequence>MLKKFFSKNNDKAEMSFFDHLEDLRWHIVRSVLAIVAFSIFGFLYTQEILDNVIFGPTNASFPSYRALCSIGHFFGLGDALCITPEKVTFLNYKMVGQIMLQFKLAFIIGFVCAFPYIFWEFWRFVKPALKEKELKGARGVIFWVSLQFFMGIFFAYFLMLPFTINFLASYKVTDKAVNQFFIDDYFDLVSQIVLGMGLLFELPVLVFFLTKFGLITPKFLRSYRRHAIVVILVLAAVITPPDIVDQLIVFTPLYLLYEISIFISKKALRDRQKKTETVEEVEEWS</sequence>
<comment type="function">
    <text evidence="5">Part of the twin-arginine translocation (Tat) system that transports large folded proteins containing a characteristic twin-arginine motif in their signal peptide across membranes.</text>
</comment>
<dbReference type="AlphaFoldDB" id="A0A327W7X7"/>
<proteinExistence type="inferred from homology"/>
<comment type="similarity">
    <text evidence="5">Belongs to the TatC family.</text>
</comment>
<reference evidence="6 7" key="1">
    <citation type="submission" date="2018-06" db="EMBL/GenBank/DDBJ databases">
        <title>Genomic Encyclopedia of Archaeal and Bacterial Type Strains, Phase II (KMG-II): from individual species to whole genera.</title>
        <authorList>
            <person name="Goeker M."/>
        </authorList>
    </citation>
    <scope>NUCLEOTIDE SEQUENCE [LARGE SCALE GENOMIC DNA]</scope>
    <source>
        <strain evidence="6 7">DSM 29821</strain>
    </source>
</reference>
<dbReference type="PRINTS" id="PR01840">
    <property type="entry name" value="TATCFAMILY"/>
</dbReference>
<comment type="caution">
    <text evidence="6">The sequence shown here is derived from an EMBL/GenBank/DDBJ whole genome shotgun (WGS) entry which is preliminary data.</text>
</comment>
<dbReference type="OrthoDB" id="9777044at2"/>
<keyword evidence="3 5" id="KW-1133">Transmembrane helix</keyword>
<dbReference type="EMBL" id="QLMA01000002">
    <property type="protein sequence ID" value="RAJ85734.1"/>
    <property type="molecule type" value="Genomic_DNA"/>
</dbReference>
<dbReference type="Pfam" id="PF00902">
    <property type="entry name" value="TatC"/>
    <property type="match status" value="1"/>
</dbReference>
<feature type="transmembrane region" description="Helical" evidence="5">
    <location>
        <begin position="248"/>
        <end position="265"/>
    </location>
</feature>
<evidence type="ECO:0000313" key="6">
    <source>
        <dbReference type="EMBL" id="RAJ85734.1"/>
    </source>
</evidence>
<dbReference type="RefSeq" id="WP_111591372.1">
    <property type="nucleotide sequence ID" value="NZ_QLMA01000002.1"/>
</dbReference>
<feature type="transmembrane region" description="Helical" evidence="5">
    <location>
        <begin position="189"/>
        <end position="211"/>
    </location>
</feature>
<comment type="subunit">
    <text evidence="5">Forms a complex with TatA.</text>
</comment>
<keyword evidence="5" id="KW-0811">Translocation</keyword>
<evidence type="ECO:0000313" key="7">
    <source>
        <dbReference type="Proteomes" id="UP000249819"/>
    </source>
</evidence>